<dbReference type="Proteomes" id="UP000007797">
    <property type="component" value="Unassembled WGS sequence"/>
</dbReference>
<dbReference type="AlphaFoldDB" id="F4QBI7"/>
<evidence type="ECO:0000256" key="4">
    <source>
        <dbReference type="ARBA" id="ARBA00023163"/>
    </source>
</evidence>
<feature type="compositionally biased region" description="Low complexity" evidence="6">
    <location>
        <begin position="144"/>
        <end position="172"/>
    </location>
</feature>
<feature type="compositionally biased region" description="Basic residues" evidence="6">
    <location>
        <begin position="1"/>
        <end position="13"/>
    </location>
</feature>
<dbReference type="STRING" id="1054147.F4QBI7"/>
<reference evidence="8" key="1">
    <citation type="journal article" date="2011" name="Genome Res.">
        <title>Phylogeny-wide analysis of social amoeba genomes highlights ancient origins for complex intercellular communication.</title>
        <authorList>
            <person name="Heidel A.J."/>
            <person name="Lawal H.M."/>
            <person name="Felder M."/>
            <person name="Schilde C."/>
            <person name="Helps N.R."/>
            <person name="Tunggal B."/>
            <person name="Rivero F."/>
            <person name="John U."/>
            <person name="Schleicher M."/>
            <person name="Eichinger L."/>
            <person name="Platzer M."/>
            <person name="Noegel A.A."/>
            <person name="Schaap P."/>
            <person name="Gloeckner G."/>
        </authorList>
    </citation>
    <scope>NUCLEOTIDE SEQUENCE [LARGE SCALE GENOMIC DNA]</scope>
    <source>
        <strain evidence="8">SH3</strain>
    </source>
</reference>
<dbReference type="EMBL" id="GL883027">
    <property type="protein sequence ID" value="EGG14959.1"/>
    <property type="molecule type" value="Genomic_DNA"/>
</dbReference>
<evidence type="ECO:0000256" key="6">
    <source>
        <dbReference type="SAM" id="MobiDB-lite"/>
    </source>
</evidence>
<feature type="compositionally biased region" description="Acidic residues" evidence="6">
    <location>
        <begin position="202"/>
        <end position="222"/>
    </location>
</feature>
<dbReference type="GeneID" id="14866848"/>
<dbReference type="OrthoDB" id="1232at2759"/>
<dbReference type="GO" id="GO:0000124">
    <property type="term" value="C:SAGA complex"/>
    <property type="evidence" value="ECO:0007669"/>
    <property type="project" value="TreeGrafter"/>
</dbReference>
<feature type="region of interest" description="Disordered" evidence="6">
    <location>
        <begin position="144"/>
        <end position="226"/>
    </location>
</feature>
<feature type="compositionally biased region" description="Basic residues" evidence="6">
    <location>
        <begin position="399"/>
        <end position="423"/>
    </location>
</feature>
<feature type="compositionally biased region" description="Polar residues" evidence="6">
    <location>
        <begin position="249"/>
        <end position="261"/>
    </location>
</feature>
<organism evidence="7 8">
    <name type="scientific">Cavenderia fasciculata</name>
    <name type="common">Slime mold</name>
    <name type="synonym">Dictyostelium fasciculatum</name>
    <dbReference type="NCBI Taxonomy" id="261658"/>
    <lineage>
        <taxon>Eukaryota</taxon>
        <taxon>Amoebozoa</taxon>
        <taxon>Evosea</taxon>
        <taxon>Eumycetozoa</taxon>
        <taxon>Dictyostelia</taxon>
        <taxon>Acytosteliales</taxon>
        <taxon>Cavenderiaceae</taxon>
        <taxon>Cavenderia</taxon>
    </lineage>
</organism>
<name>F4QBI7_CACFS</name>
<dbReference type="GO" id="GO:0005634">
    <property type="term" value="C:nucleus"/>
    <property type="evidence" value="ECO:0007669"/>
    <property type="project" value="UniProtKB-SubCell"/>
</dbReference>
<sequence>MAGKRGRPPKHKPLNTGDRQPAANEVPPLSPTAKNESLPKLLLPSTDILKKIISSKHIENLITKYDNHNKDDNDNGDDTTSNMMIDETDLTAAIKDVNTFKQYITNTKLLLNEQIDKLNQYKDQQQEFIVQRLKYNTLKKQLKSLPQTTTQPTTTTTTTTTTSSPLEQQQQQNDQSTIDQKVNVSTPMTDVTTTVINSTTSEQDDISEQSQEEGEEEGEEEEHSPVALAVTAAVEGGEQNTKMAIEESPQIQTPSTPTIQHTSPTPPVTTPTSTTTNNNQNNNINTSSTSVVQQLEEVKQQQQPLTLNNSSQTTPNLSGRLRKKPKHHDEIDDIDIGTMHEQSNNVPSSFVATQEKPKVMKLTELDNSDLLVDDQTVTSESDSSFPTTSTSSSAQSKKTSGKKRGNHTKRKGPKDHEHKKKSHHENEQQPKVHYVGPNVFWAAMDSYFRNITDADLELITPKGEENYTTYLLTPQLGSHYTEVWTNEDQERIRHNTISRQQHRSSTNNLDTMEVEREESGGTSSELNLGDLSIRLLSCLIDENILSTTSSNNSGGGNSFPTPKKPLLPSDPIIIDYNTTNQLSIEERIQRELLSLGFYDDYHQPNQLAASSSAKNKQSSQTILQVMASQQQQQNSFEDDEICAELRYIQSQLRDQVNINNQLKSQALSTCTKLLSKQKEKEKKQSFISNAEKNYQKFIKRDRKKKKLVKSNS</sequence>
<feature type="region of interest" description="Disordered" evidence="6">
    <location>
        <begin position="1"/>
        <end position="38"/>
    </location>
</feature>
<evidence type="ECO:0000313" key="8">
    <source>
        <dbReference type="Proteomes" id="UP000007797"/>
    </source>
</evidence>
<comment type="subcellular location">
    <subcellularLocation>
        <location evidence="1">Nucleus</location>
    </subcellularLocation>
</comment>
<feature type="compositionally biased region" description="Polar residues" evidence="6">
    <location>
        <begin position="340"/>
        <end position="352"/>
    </location>
</feature>
<evidence type="ECO:0000256" key="1">
    <source>
        <dbReference type="ARBA" id="ARBA00004123"/>
    </source>
</evidence>
<dbReference type="PANTHER" id="PTHR13556:SF2">
    <property type="entry name" value="TRANSCRIPTIONAL ADAPTER 3"/>
    <property type="match status" value="1"/>
</dbReference>
<feature type="compositionally biased region" description="Low complexity" evidence="6">
    <location>
        <begin position="189"/>
        <end position="201"/>
    </location>
</feature>
<gene>
    <name evidence="7" type="ORF">DFA_10833</name>
</gene>
<feature type="compositionally biased region" description="Low complexity" evidence="6">
    <location>
        <begin position="378"/>
        <end position="398"/>
    </location>
</feature>
<feature type="compositionally biased region" description="Polar residues" evidence="6">
    <location>
        <begin position="173"/>
        <end position="188"/>
    </location>
</feature>
<feature type="compositionally biased region" description="Polar residues" evidence="6">
    <location>
        <begin position="304"/>
        <end position="317"/>
    </location>
</feature>
<dbReference type="InterPro" id="IPR019340">
    <property type="entry name" value="Histone_AcTrfase_su3"/>
</dbReference>
<keyword evidence="8" id="KW-1185">Reference proteome</keyword>
<accession>F4QBI7</accession>
<evidence type="ECO:0000313" key="7">
    <source>
        <dbReference type="EMBL" id="EGG14959.1"/>
    </source>
</evidence>
<dbReference type="Pfam" id="PF10198">
    <property type="entry name" value="Ada3"/>
    <property type="match status" value="1"/>
</dbReference>
<dbReference type="KEGG" id="dfa:DFA_10833"/>
<keyword evidence="3" id="KW-0805">Transcription regulation</keyword>
<dbReference type="PANTHER" id="PTHR13556">
    <property type="entry name" value="TRANSCRIPTIONAL ADAPTER 3-RELATED"/>
    <property type="match status" value="1"/>
</dbReference>
<feature type="region of interest" description="Disordered" evidence="6">
    <location>
        <begin position="249"/>
        <end position="285"/>
    </location>
</feature>
<keyword evidence="4" id="KW-0804">Transcription</keyword>
<dbReference type="GO" id="GO:0003713">
    <property type="term" value="F:transcription coactivator activity"/>
    <property type="evidence" value="ECO:0007669"/>
    <property type="project" value="TreeGrafter"/>
</dbReference>
<feature type="compositionally biased region" description="Low complexity" evidence="6">
    <location>
        <begin position="270"/>
        <end position="285"/>
    </location>
</feature>
<feature type="region of interest" description="Disordered" evidence="6">
    <location>
        <begin position="376"/>
        <end position="432"/>
    </location>
</feature>
<protein>
    <submittedName>
        <fullName evidence="7">Uncharacterized protein</fullName>
    </submittedName>
</protein>
<proteinExistence type="inferred from homology"/>
<evidence type="ECO:0000256" key="5">
    <source>
        <dbReference type="ARBA" id="ARBA00023242"/>
    </source>
</evidence>
<dbReference type="GO" id="GO:0006357">
    <property type="term" value="P:regulation of transcription by RNA polymerase II"/>
    <property type="evidence" value="ECO:0007669"/>
    <property type="project" value="TreeGrafter"/>
</dbReference>
<evidence type="ECO:0000256" key="2">
    <source>
        <dbReference type="ARBA" id="ARBA00005330"/>
    </source>
</evidence>
<evidence type="ECO:0000256" key="3">
    <source>
        <dbReference type="ARBA" id="ARBA00023015"/>
    </source>
</evidence>
<feature type="region of interest" description="Disordered" evidence="6">
    <location>
        <begin position="300"/>
        <end position="357"/>
    </location>
</feature>
<keyword evidence="5" id="KW-0539">Nucleus</keyword>
<dbReference type="RefSeq" id="XP_004351475.1">
    <property type="nucleotide sequence ID" value="XM_004351423.1"/>
</dbReference>
<comment type="similarity">
    <text evidence="2">Belongs to the NGG1 family.</text>
</comment>